<accession>A0A4Z1PGJ5</accession>
<keyword evidence="2" id="KW-0812">Transmembrane</keyword>
<sequence length="104" mass="12006">MRTMELQQASPMLARFEPIFHFHAHYQHQELTHSWDHYTILLIINIFVILTICLRIHHPIPKFFNNLLGSLPQNPTSSSQPAKEAGSDLPSSICQQPDSFLSQR</sequence>
<keyword evidence="2" id="KW-1133">Transmembrane helix</keyword>
<gene>
    <name evidence="3" type="ORF">E6O75_ATG05498</name>
</gene>
<dbReference type="Proteomes" id="UP000298493">
    <property type="component" value="Unassembled WGS sequence"/>
</dbReference>
<feature type="transmembrane region" description="Helical" evidence="2">
    <location>
        <begin position="38"/>
        <end position="56"/>
    </location>
</feature>
<evidence type="ECO:0000256" key="2">
    <source>
        <dbReference type="SAM" id="Phobius"/>
    </source>
</evidence>
<protein>
    <submittedName>
        <fullName evidence="3">Uncharacterized protein</fullName>
    </submittedName>
</protein>
<reference evidence="3 4" key="1">
    <citation type="submission" date="2019-04" db="EMBL/GenBank/DDBJ databases">
        <title>High contiguity whole genome sequence and gene annotation resource for two Venturia nashicola isolates.</title>
        <authorList>
            <person name="Prokchorchik M."/>
            <person name="Won K."/>
            <person name="Lee Y."/>
            <person name="Choi E.D."/>
            <person name="Segonzac C."/>
            <person name="Sohn K.H."/>
        </authorList>
    </citation>
    <scope>NUCLEOTIDE SEQUENCE [LARGE SCALE GENOMIC DNA]</scope>
    <source>
        <strain evidence="3 4">PRI2</strain>
    </source>
</reference>
<evidence type="ECO:0000313" key="4">
    <source>
        <dbReference type="Proteomes" id="UP000298493"/>
    </source>
</evidence>
<keyword evidence="2" id="KW-0472">Membrane</keyword>
<comment type="caution">
    <text evidence="3">The sequence shown here is derived from an EMBL/GenBank/DDBJ whole genome shotgun (WGS) entry which is preliminary data.</text>
</comment>
<dbReference type="EMBL" id="SNSC02000010">
    <property type="protein sequence ID" value="TID20734.1"/>
    <property type="molecule type" value="Genomic_DNA"/>
</dbReference>
<evidence type="ECO:0000313" key="3">
    <source>
        <dbReference type="EMBL" id="TID20734.1"/>
    </source>
</evidence>
<dbReference type="AlphaFoldDB" id="A0A4Z1PGJ5"/>
<organism evidence="3 4">
    <name type="scientific">Venturia nashicola</name>
    <dbReference type="NCBI Taxonomy" id="86259"/>
    <lineage>
        <taxon>Eukaryota</taxon>
        <taxon>Fungi</taxon>
        <taxon>Dikarya</taxon>
        <taxon>Ascomycota</taxon>
        <taxon>Pezizomycotina</taxon>
        <taxon>Dothideomycetes</taxon>
        <taxon>Pleosporomycetidae</taxon>
        <taxon>Venturiales</taxon>
        <taxon>Venturiaceae</taxon>
        <taxon>Venturia</taxon>
    </lineage>
</organism>
<feature type="compositionally biased region" description="Polar residues" evidence="1">
    <location>
        <begin position="89"/>
        <end position="104"/>
    </location>
</feature>
<feature type="region of interest" description="Disordered" evidence="1">
    <location>
        <begin position="74"/>
        <end position="104"/>
    </location>
</feature>
<name>A0A4Z1PGJ5_9PEZI</name>
<proteinExistence type="predicted"/>
<evidence type="ECO:0000256" key="1">
    <source>
        <dbReference type="SAM" id="MobiDB-lite"/>
    </source>
</evidence>
<keyword evidence="4" id="KW-1185">Reference proteome</keyword>